<comment type="caution">
    <text evidence="1">The sequence shown here is derived from an EMBL/GenBank/DDBJ whole genome shotgun (WGS) entry which is preliminary data.</text>
</comment>
<dbReference type="Proteomes" id="UP000796880">
    <property type="component" value="Unassembled WGS sequence"/>
</dbReference>
<sequence>MSRGGGGHNYFPLYARGAGAQSRPDAIEPLEPYVARVAGGFVPQNNFEKSSLQAVPGHKGPPRITLDLAMDSNNTNKVLNRALDSNKKLESAFVVTKQKKLKVKAEAWIWKTKLALFEETLKSIKAGLQATVSS</sequence>
<accession>A0A8K0HKL5</accession>
<protein>
    <submittedName>
        <fullName evidence="1">Uncharacterized protein</fullName>
    </submittedName>
</protein>
<organism evidence="1 2">
    <name type="scientific">Rhamnella rubrinervis</name>
    <dbReference type="NCBI Taxonomy" id="2594499"/>
    <lineage>
        <taxon>Eukaryota</taxon>
        <taxon>Viridiplantae</taxon>
        <taxon>Streptophyta</taxon>
        <taxon>Embryophyta</taxon>
        <taxon>Tracheophyta</taxon>
        <taxon>Spermatophyta</taxon>
        <taxon>Magnoliopsida</taxon>
        <taxon>eudicotyledons</taxon>
        <taxon>Gunneridae</taxon>
        <taxon>Pentapetalae</taxon>
        <taxon>rosids</taxon>
        <taxon>fabids</taxon>
        <taxon>Rosales</taxon>
        <taxon>Rhamnaceae</taxon>
        <taxon>rhamnoid group</taxon>
        <taxon>Rhamneae</taxon>
        <taxon>Rhamnella</taxon>
    </lineage>
</organism>
<keyword evidence="2" id="KW-1185">Reference proteome</keyword>
<proteinExistence type="predicted"/>
<dbReference type="EMBL" id="VOIH02000002">
    <property type="protein sequence ID" value="KAF3453939.1"/>
    <property type="molecule type" value="Genomic_DNA"/>
</dbReference>
<evidence type="ECO:0000313" key="2">
    <source>
        <dbReference type="Proteomes" id="UP000796880"/>
    </source>
</evidence>
<dbReference type="AlphaFoldDB" id="A0A8K0HKL5"/>
<evidence type="ECO:0000313" key="1">
    <source>
        <dbReference type="EMBL" id="KAF3453939.1"/>
    </source>
</evidence>
<reference evidence="1" key="1">
    <citation type="submission" date="2020-03" db="EMBL/GenBank/DDBJ databases">
        <title>A high-quality chromosome-level genome assembly of a woody plant with both climbing and erect habits, Rhamnella rubrinervis.</title>
        <authorList>
            <person name="Lu Z."/>
            <person name="Yang Y."/>
            <person name="Zhu X."/>
            <person name="Sun Y."/>
        </authorList>
    </citation>
    <scope>NUCLEOTIDE SEQUENCE</scope>
    <source>
        <strain evidence="1">BYM</strain>
        <tissue evidence="1">Leaf</tissue>
    </source>
</reference>
<gene>
    <name evidence="1" type="ORF">FNV43_RR04380</name>
</gene>
<name>A0A8K0HKL5_9ROSA</name>